<keyword evidence="1" id="KW-0812">Transmembrane</keyword>
<evidence type="ECO:0000313" key="3">
    <source>
        <dbReference type="Proteomes" id="UP001055634"/>
    </source>
</evidence>
<organism evidence="2 3">
    <name type="scientific">Brevundimonas phage vB_BpoS-Gurke</name>
    <dbReference type="NCBI Taxonomy" id="2948599"/>
    <lineage>
        <taxon>Viruses</taxon>
        <taxon>Duplodnaviria</taxon>
        <taxon>Heunggongvirae</taxon>
        <taxon>Uroviricota</taxon>
        <taxon>Caudoviricetes</taxon>
        <taxon>Jeanschmidtviridae</taxon>
        <taxon>Kikimoravirus</taxon>
        <taxon>Kikimoravirus gurke</taxon>
    </lineage>
</organism>
<keyword evidence="1" id="KW-0472">Membrane</keyword>
<reference evidence="2" key="1">
    <citation type="submission" date="2022-04" db="EMBL/GenBank/DDBJ databases">
        <authorList>
            <person name="Friedrich I."/>
            <person name="Schneider D."/>
            <person name="Poehlein A."/>
            <person name="Hertel R."/>
            <person name="Daniel R."/>
        </authorList>
    </citation>
    <scope>NUCLEOTIDE SEQUENCE</scope>
</reference>
<dbReference type="Proteomes" id="UP001055634">
    <property type="component" value="Segment"/>
</dbReference>
<keyword evidence="1" id="KW-1133">Transmembrane helix</keyword>
<feature type="transmembrane region" description="Helical" evidence="1">
    <location>
        <begin position="6"/>
        <end position="26"/>
    </location>
</feature>
<sequence>MDPFSKTLAIGFAVLAVIGFVAFLIHESLRVVKAIRAGQFLDFVRQVLTNARSEAIAWVFILVILFILFCGVYAVGFLAETIVAALGF</sequence>
<protein>
    <submittedName>
        <fullName evidence="2">Uncharacterized protein</fullName>
    </submittedName>
</protein>
<name>A0A9E7N3S3_9CAUD</name>
<proteinExistence type="predicted"/>
<dbReference type="EMBL" id="ON529850">
    <property type="protein sequence ID" value="UTC28303.1"/>
    <property type="molecule type" value="Genomic_DNA"/>
</dbReference>
<evidence type="ECO:0000313" key="2">
    <source>
        <dbReference type="EMBL" id="UTC28303.1"/>
    </source>
</evidence>
<accession>A0A9E7N3S3</accession>
<feature type="transmembrane region" description="Helical" evidence="1">
    <location>
        <begin position="55"/>
        <end position="79"/>
    </location>
</feature>
<evidence type="ECO:0000256" key="1">
    <source>
        <dbReference type="SAM" id="Phobius"/>
    </source>
</evidence>
<keyword evidence="3" id="KW-1185">Reference proteome</keyword>
<gene>
    <name evidence="2" type="ORF">GURKE_02720</name>
</gene>